<dbReference type="Pfam" id="PF02371">
    <property type="entry name" value="Transposase_20"/>
    <property type="match status" value="1"/>
</dbReference>
<dbReference type="PATRIC" id="fig|45067.4.peg.1252"/>
<keyword evidence="5" id="KW-1185">Reference proteome</keyword>
<feature type="domain" description="Transposase IS116/IS110/IS902 C-terminal" evidence="3">
    <location>
        <begin position="194"/>
        <end position="276"/>
    </location>
</feature>
<dbReference type="InterPro" id="IPR003346">
    <property type="entry name" value="Transposase_20"/>
</dbReference>
<evidence type="ECO:0000313" key="5">
    <source>
        <dbReference type="Proteomes" id="UP000054869"/>
    </source>
</evidence>
<dbReference type="Proteomes" id="UP000054869">
    <property type="component" value="Unassembled WGS sequence"/>
</dbReference>
<feature type="domain" description="Transposase IS110-like N-terminal" evidence="2">
    <location>
        <begin position="7"/>
        <end position="151"/>
    </location>
</feature>
<dbReference type="PANTHER" id="PTHR33055">
    <property type="entry name" value="TRANSPOSASE FOR INSERTION SEQUENCE ELEMENT IS1111A"/>
    <property type="match status" value="1"/>
</dbReference>
<evidence type="ECO:0000259" key="3">
    <source>
        <dbReference type="Pfam" id="PF02371"/>
    </source>
</evidence>
<name>A0A0W0VQV3_9GAMM</name>
<dbReference type="NCBIfam" id="NF033542">
    <property type="entry name" value="transpos_IS110"/>
    <property type="match status" value="1"/>
</dbReference>
<dbReference type="EMBL" id="LNYI01000025">
    <property type="protein sequence ID" value="KTD22508.1"/>
    <property type="molecule type" value="Genomic_DNA"/>
</dbReference>
<gene>
    <name evidence="4" type="ORF">Llan_1196</name>
</gene>
<dbReference type="GO" id="GO:0006313">
    <property type="term" value="P:DNA transposition"/>
    <property type="evidence" value="ECO:0007669"/>
    <property type="project" value="InterPro"/>
</dbReference>
<comment type="caution">
    <text evidence="4">The sequence shown here is derived from an EMBL/GenBank/DDBJ whole genome shotgun (WGS) entry which is preliminary data.</text>
</comment>
<dbReference type="AlphaFoldDB" id="A0A0W0VQV3"/>
<dbReference type="GO" id="GO:0004803">
    <property type="term" value="F:transposase activity"/>
    <property type="evidence" value="ECO:0007669"/>
    <property type="project" value="InterPro"/>
</dbReference>
<organism evidence="4 5">
    <name type="scientific">Legionella lansingensis</name>
    <dbReference type="NCBI Taxonomy" id="45067"/>
    <lineage>
        <taxon>Bacteria</taxon>
        <taxon>Pseudomonadati</taxon>
        <taxon>Pseudomonadota</taxon>
        <taxon>Gammaproteobacteria</taxon>
        <taxon>Legionellales</taxon>
        <taxon>Legionellaceae</taxon>
        <taxon>Legionella</taxon>
    </lineage>
</organism>
<dbReference type="RefSeq" id="WP_058387152.1">
    <property type="nucleotide sequence ID" value="NZ_LNYI01000025.1"/>
</dbReference>
<evidence type="ECO:0000256" key="1">
    <source>
        <dbReference type="SAM" id="Coils"/>
    </source>
</evidence>
<dbReference type="CDD" id="cd14686">
    <property type="entry name" value="bZIP"/>
    <property type="match status" value="1"/>
</dbReference>
<feature type="coiled-coil region" evidence="1">
    <location>
        <begin position="128"/>
        <end position="199"/>
    </location>
</feature>
<accession>A0A0W0VQV3</accession>
<protein>
    <submittedName>
        <fullName evidence="4">Transposase</fullName>
    </submittedName>
</protein>
<keyword evidence="1" id="KW-0175">Coiled coil</keyword>
<sequence length="320" mass="36285">MSAYEFVGIDIAKDKFDSALSIDNRYKHAVFSNSKKGYEDFLKWLNQYASSPWVCMEATGHYSEGLADFLVEKGVRVSVVNPFQVKSFAKACLARNKNDTIDAKITAQFCQRMEPRIYQSSSAEQKEIKELTKVLDMLKVQVIQLTNQLHSIRGRAAQKSLKKMIEKRKQEIKAIQQQIDELISNNQQLQEKLDLLLSIKGIGKLTAYYVLARMPDIQCFQTAKQFAAYIGITPKQHQSGSLIGKTTLSRLGDSRLRKALYMAALVAKRYNKALDGFVKRLQCNGKTPKTIICAVMRKLAHIIFGVLKNKQPFNENLGCF</sequence>
<dbReference type="eggNOG" id="COG3547">
    <property type="taxonomic scope" value="Bacteria"/>
</dbReference>
<reference evidence="4 5" key="1">
    <citation type="submission" date="2015-11" db="EMBL/GenBank/DDBJ databases">
        <title>Genomic analysis of 38 Legionella species identifies large and diverse effector repertoires.</title>
        <authorList>
            <person name="Burstein D."/>
            <person name="Amaro F."/>
            <person name="Zusman T."/>
            <person name="Lifshitz Z."/>
            <person name="Cohen O."/>
            <person name="Gilbert J.A."/>
            <person name="Pupko T."/>
            <person name="Shuman H.A."/>
            <person name="Segal G."/>
        </authorList>
    </citation>
    <scope>NUCLEOTIDE SEQUENCE [LARGE SCALE GENOMIC DNA]</scope>
    <source>
        <strain evidence="4 5">ATCC 49751</strain>
    </source>
</reference>
<proteinExistence type="predicted"/>
<dbReference type="Pfam" id="PF01548">
    <property type="entry name" value="DEDD_Tnp_IS110"/>
    <property type="match status" value="1"/>
</dbReference>
<dbReference type="PANTHER" id="PTHR33055:SF3">
    <property type="entry name" value="PUTATIVE TRANSPOSASE FOR IS117-RELATED"/>
    <property type="match status" value="1"/>
</dbReference>
<evidence type="ECO:0000259" key="2">
    <source>
        <dbReference type="Pfam" id="PF01548"/>
    </source>
</evidence>
<evidence type="ECO:0000313" key="4">
    <source>
        <dbReference type="EMBL" id="KTD22508.1"/>
    </source>
</evidence>
<dbReference type="InterPro" id="IPR002525">
    <property type="entry name" value="Transp_IS110-like_N"/>
</dbReference>
<dbReference type="GO" id="GO:0003677">
    <property type="term" value="F:DNA binding"/>
    <property type="evidence" value="ECO:0007669"/>
    <property type="project" value="InterPro"/>
</dbReference>
<dbReference type="InterPro" id="IPR047650">
    <property type="entry name" value="Transpos_IS110"/>
</dbReference>
<dbReference type="OrthoDB" id="9795150at2"/>